<feature type="domain" description="SH2" evidence="7">
    <location>
        <begin position="213"/>
        <end position="306"/>
    </location>
</feature>
<evidence type="ECO:0000259" key="11">
    <source>
        <dbReference type="PROSITE" id="PS50018"/>
    </source>
</evidence>
<dbReference type="InterPro" id="IPR035892">
    <property type="entry name" value="C2_domain_sf"/>
</dbReference>
<dbReference type="GeneID" id="101237455"/>
<dbReference type="SUPFAM" id="SSF55550">
    <property type="entry name" value="SH2 domain"/>
    <property type="match status" value="2"/>
</dbReference>
<evidence type="ECO:0000259" key="7">
    <source>
        <dbReference type="PROSITE" id="PS50001"/>
    </source>
</evidence>
<evidence type="ECO:0000259" key="10">
    <source>
        <dbReference type="PROSITE" id="PS50004"/>
    </source>
</evidence>
<dbReference type="InterPro" id="IPR036028">
    <property type="entry name" value="SH3-like_dom_sf"/>
</dbReference>
<keyword evidence="12" id="KW-1185">Reference proteome</keyword>
<reference evidence="13" key="1">
    <citation type="submission" date="2025-08" db="UniProtKB">
        <authorList>
            <consortium name="RefSeq"/>
        </authorList>
    </citation>
    <scope>IDENTIFICATION</scope>
</reference>
<dbReference type="Pfam" id="PF00168">
    <property type="entry name" value="C2"/>
    <property type="match status" value="1"/>
</dbReference>
<dbReference type="Gene3D" id="2.30.29.30">
    <property type="entry name" value="Pleckstrin-homology domain (PH domain)/Phosphotyrosine-binding domain (PTB)"/>
    <property type="match status" value="1"/>
</dbReference>
<sequence>MLGADNLENFHEADREEFDIDDDDGDDVESEFKKLEKFIYEHAPSPENWYHGILDRQDAEQRLLVKNIPCSYLIRESDRKPGIYSLSYLSATYSISHFRITAICGDYYIGGRKFHSLQHLAGYYSTYGCLMKNEKLKTPIPPSETVHLGYRVIARFPFQGSADTDELSFNIGDVFSVQNILVNDWFWVVAQKDNKSGLVPKALVEDLDSTTDPFEGQRWFCDVNKQDAQTILMNFGAVGDFLIRPSDNRGDYSISLRDHAGVSRFLIRRQGRHFVIGGRSFDSIEAIIARYNTEQLSEGVSLKQPLDRSKYESFYHNLKKRSSNETAVPNIPLLSIKDSGSEESNITKSGFLIKKGSRNKWKRLHMVLKGEEQQLLYFENEKRTKPKGLFDLTYASVYTVHESLFGRPNCFQIVVRALNETQTHFLCAETSDSSQEWWDCITLYCGTMKNNKQSSKAVKELRSLQLTVCHGQKIPVNKLPHPYCIISLNDVKTCRTKSQEAPEPVYNESFTFDDLPEDITSFTIHMYNSKTGPYKDKEMGKATVYLNTIENDRTLDQWFVLSSQNHKSDMGSIRITGKFVHEIIMQVEDYESLHKVLLNKDYQIIQSLGEVCKDLNSLAYTLLRIFRQDNSEINLIQTIATKEMNQLEKKETLFRGNTLTTKLMDQYMKMIATPYLQQTIKSVILKIMESKQCCELNPSQVEKGSNVAENLQQLIKFLEEITSNIFSSASSCPKQLRYLFYCLQAAAKKNWPNESNIGTRVVSAFLFLRLIVPATLNPKMHNLVHESQSQMSARTLTLVAMCLQKLANLVEFGAKEPYLVVVNPFLQKYRSKMIDFLDEISSQITTPPQVVAVKQNLARDLASIHDICVKYEHDLQKLSLSRANIKILLAIVEGVKRKKEQYMKESKIICDEFAV</sequence>
<dbReference type="PROSITE" id="PS50002">
    <property type="entry name" value="SH3"/>
    <property type="match status" value="1"/>
</dbReference>
<dbReference type="InterPro" id="IPR039360">
    <property type="entry name" value="Ras_GTPase"/>
</dbReference>
<feature type="domain" description="Ras-GAP" evidence="11">
    <location>
        <begin position="614"/>
        <end position="808"/>
    </location>
</feature>
<dbReference type="SMART" id="SM00239">
    <property type="entry name" value="C2"/>
    <property type="match status" value="1"/>
</dbReference>
<dbReference type="Gene3D" id="2.60.40.150">
    <property type="entry name" value="C2 domain"/>
    <property type="match status" value="1"/>
</dbReference>
<dbReference type="InterPro" id="IPR001849">
    <property type="entry name" value="PH_domain"/>
</dbReference>
<dbReference type="Pfam" id="PF00018">
    <property type="entry name" value="SH3_1"/>
    <property type="match status" value="1"/>
</dbReference>
<dbReference type="PROSITE" id="PS50003">
    <property type="entry name" value="PH_DOMAIN"/>
    <property type="match status" value="1"/>
</dbReference>
<dbReference type="Pfam" id="PF00169">
    <property type="entry name" value="PH"/>
    <property type="match status" value="1"/>
</dbReference>
<evidence type="ECO:0000256" key="1">
    <source>
        <dbReference type="ARBA" id="ARBA00022443"/>
    </source>
</evidence>
<keyword evidence="1 5" id="KW-0728">SH3 domain</keyword>
<dbReference type="PRINTS" id="PR00401">
    <property type="entry name" value="SH2DOMAIN"/>
</dbReference>
<dbReference type="SMART" id="SM00323">
    <property type="entry name" value="RasGAP"/>
    <property type="match status" value="1"/>
</dbReference>
<dbReference type="Pfam" id="PF00616">
    <property type="entry name" value="RasGAP"/>
    <property type="match status" value="2"/>
</dbReference>
<evidence type="ECO:0000256" key="2">
    <source>
        <dbReference type="ARBA" id="ARBA00022468"/>
    </source>
</evidence>
<proteinExistence type="predicted"/>
<dbReference type="SUPFAM" id="SSF49562">
    <property type="entry name" value="C2 domain (Calcium/lipid-binding domain, CaLB)"/>
    <property type="match status" value="1"/>
</dbReference>
<dbReference type="InterPro" id="IPR036860">
    <property type="entry name" value="SH2_dom_sf"/>
</dbReference>
<protein>
    <submittedName>
        <fullName evidence="13">Ras GTPase-activating protein 1 isoform X3</fullName>
    </submittedName>
</protein>
<evidence type="ECO:0000313" key="13">
    <source>
        <dbReference type="RefSeq" id="XP_065672568.1"/>
    </source>
</evidence>
<dbReference type="InterPro" id="IPR000008">
    <property type="entry name" value="C2_dom"/>
</dbReference>
<dbReference type="InterPro" id="IPR011993">
    <property type="entry name" value="PH-like_dom_sf"/>
</dbReference>
<dbReference type="SUPFAM" id="SSF48350">
    <property type="entry name" value="GTPase activation domain, GAP"/>
    <property type="match status" value="1"/>
</dbReference>
<dbReference type="PANTHER" id="PTHR10194">
    <property type="entry name" value="RAS GTPASE-ACTIVATING PROTEINS"/>
    <property type="match status" value="1"/>
</dbReference>
<dbReference type="SUPFAM" id="SSF50044">
    <property type="entry name" value="SH3-domain"/>
    <property type="match status" value="1"/>
</dbReference>
<keyword evidence="2" id="KW-0343">GTPase activation</keyword>
<dbReference type="Gene3D" id="1.10.506.10">
    <property type="entry name" value="GTPase Activation - p120gap, domain 1"/>
    <property type="match status" value="2"/>
</dbReference>
<dbReference type="PROSITE" id="PS50004">
    <property type="entry name" value="C2"/>
    <property type="match status" value="1"/>
</dbReference>
<organism evidence="12 13">
    <name type="scientific">Hydra vulgaris</name>
    <name type="common">Hydra</name>
    <name type="synonym">Hydra attenuata</name>
    <dbReference type="NCBI Taxonomy" id="6087"/>
    <lineage>
        <taxon>Eukaryota</taxon>
        <taxon>Metazoa</taxon>
        <taxon>Cnidaria</taxon>
        <taxon>Hydrozoa</taxon>
        <taxon>Hydroidolina</taxon>
        <taxon>Anthoathecata</taxon>
        <taxon>Aplanulata</taxon>
        <taxon>Hydridae</taxon>
        <taxon>Hydra</taxon>
    </lineage>
</organism>
<dbReference type="InterPro" id="IPR000980">
    <property type="entry name" value="SH2"/>
</dbReference>
<dbReference type="SMART" id="SM00233">
    <property type="entry name" value="PH"/>
    <property type="match status" value="1"/>
</dbReference>
<feature type="region of interest" description="Disordered" evidence="6">
    <location>
        <begin position="1"/>
        <end position="24"/>
    </location>
</feature>
<dbReference type="InterPro" id="IPR001936">
    <property type="entry name" value="RasGAP_dom"/>
</dbReference>
<evidence type="ECO:0000256" key="4">
    <source>
        <dbReference type="PROSITE-ProRule" id="PRU00191"/>
    </source>
</evidence>
<dbReference type="Gene3D" id="3.30.505.10">
    <property type="entry name" value="SH2 domain"/>
    <property type="match status" value="2"/>
</dbReference>
<feature type="domain" description="PH" evidence="9">
    <location>
        <begin position="345"/>
        <end position="446"/>
    </location>
</feature>
<dbReference type="RefSeq" id="XP_065672568.1">
    <property type="nucleotide sequence ID" value="XM_065816496.1"/>
</dbReference>
<dbReference type="InterPro" id="IPR008936">
    <property type="entry name" value="Rho_GTPase_activation_prot"/>
</dbReference>
<dbReference type="PANTHER" id="PTHR10194:SF146">
    <property type="entry name" value="RAS GTPASE-ACTIVATING PROTEIN 1"/>
    <property type="match status" value="1"/>
</dbReference>
<accession>A0ABM4DDT1</accession>
<dbReference type="Gene3D" id="2.30.30.40">
    <property type="entry name" value="SH3 Domains"/>
    <property type="match status" value="1"/>
</dbReference>
<evidence type="ECO:0000259" key="9">
    <source>
        <dbReference type="PROSITE" id="PS50003"/>
    </source>
</evidence>
<dbReference type="PROSITE" id="PS50001">
    <property type="entry name" value="SH2"/>
    <property type="match status" value="2"/>
</dbReference>
<evidence type="ECO:0000256" key="5">
    <source>
        <dbReference type="PROSITE-ProRule" id="PRU00192"/>
    </source>
</evidence>
<dbReference type="SMART" id="SM00326">
    <property type="entry name" value="SH3"/>
    <property type="match status" value="1"/>
</dbReference>
<feature type="domain" description="C2" evidence="10">
    <location>
        <begin position="444"/>
        <end position="559"/>
    </location>
</feature>
<feature type="domain" description="SH3" evidence="8">
    <location>
        <begin position="147"/>
        <end position="209"/>
    </location>
</feature>
<gene>
    <name evidence="13" type="primary">LOC101237455</name>
</gene>
<evidence type="ECO:0000256" key="3">
    <source>
        <dbReference type="ARBA" id="ARBA00022999"/>
    </source>
</evidence>
<dbReference type="InterPro" id="IPR001452">
    <property type="entry name" value="SH3_domain"/>
</dbReference>
<evidence type="ECO:0000256" key="6">
    <source>
        <dbReference type="SAM" id="MobiDB-lite"/>
    </source>
</evidence>
<dbReference type="SUPFAM" id="SSF50729">
    <property type="entry name" value="PH domain-like"/>
    <property type="match status" value="1"/>
</dbReference>
<evidence type="ECO:0000313" key="12">
    <source>
        <dbReference type="Proteomes" id="UP001652625"/>
    </source>
</evidence>
<feature type="compositionally biased region" description="Acidic residues" evidence="6">
    <location>
        <begin position="15"/>
        <end position="24"/>
    </location>
</feature>
<name>A0ABM4DDT1_HYDVU</name>
<evidence type="ECO:0000259" key="8">
    <source>
        <dbReference type="PROSITE" id="PS50002"/>
    </source>
</evidence>
<dbReference type="Pfam" id="PF00017">
    <property type="entry name" value="SH2"/>
    <property type="match status" value="2"/>
</dbReference>
<dbReference type="PROSITE" id="PS50018">
    <property type="entry name" value="RAS_GTPASE_ACTIV_2"/>
    <property type="match status" value="1"/>
</dbReference>
<dbReference type="Proteomes" id="UP001652625">
    <property type="component" value="Chromosome 13"/>
</dbReference>
<keyword evidence="3 4" id="KW-0727">SH2 domain</keyword>
<feature type="domain" description="SH2" evidence="7">
    <location>
        <begin position="49"/>
        <end position="140"/>
    </location>
</feature>
<dbReference type="SMART" id="SM00252">
    <property type="entry name" value="SH2"/>
    <property type="match status" value="2"/>
</dbReference>